<feature type="region of interest" description="Disordered" evidence="1">
    <location>
        <begin position="301"/>
        <end position="321"/>
    </location>
</feature>
<dbReference type="EMBL" id="SDRB02004062">
    <property type="protein sequence ID" value="THG16504.1"/>
    <property type="molecule type" value="Genomic_DNA"/>
</dbReference>
<feature type="chain" id="PRO_5020625149" evidence="3">
    <location>
        <begin position="23"/>
        <end position="519"/>
    </location>
</feature>
<evidence type="ECO:0000313" key="4">
    <source>
        <dbReference type="EMBL" id="THG16504.1"/>
    </source>
</evidence>
<keyword evidence="3" id="KW-0732">Signal</keyword>
<evidence type="ECO:0000256" key="3">
    <source>
        <dbReference type="SAM" id="SignalP"/>
    </source>
</evidence>
<evidence type="ECO:0000256" key="1">
    <source>
        <dbReference type="SAM" id="MobiDB-lite"/>
    </source>
</evidence>
<reference evidence="4 5" key="1">
    <citation type="journal article" date="2018" name="Proc. Natl. Acad. Sci. U.S.A.">
        <title>Draft genome sequence of Camellia sinensis var. sinensis provides insights into the evolution of the tea genome and tea quality.</title>
        <authorList>
            <person name="Wei C."/>
            <person name="Yang H."/>
            <person name="Wang S."/>
            <person name="Zhao J."/>
            <person name="Liu C."/>
            <person name="Gao L."/>
            <person name="Xia E."/>
            <person name="Lu Y."/>
            <person name="Tai Y."/>
            <person name="She G."/>
            <person name="Sun J."/>
            <person name="Cao H."/>
            <person name="Tong W."/>
            <person name="Gao Q."/>
            <person name="Li Y."/>
            <person name="Deng W."/>
            <person name="Jiang X."/>
            <person name="Wang W."/>
            <person name="Chen Q."/>
            <person name="Zhang S."/>
            <person name="Li H."/>
            <person name="Wu J."/>
            <person name="Wang P."/>
            <person name="Li P."/>
            <person name="Shi C."/>
            <person name="Zheng F."/>
            <person name="Jian J."/>
            <person name="Huang B."/>
            <person name="Shan D."/>
            <person name="Shi M."/>
            <person name="Fang C."/>
            <person name="Yue Y."/>
            <person name="Li F."/>
            <person name="Li D."/>
            <person name="Wei S."/>
            <person name="Han B."/>
            <person name="Jiang C."/>
            <person name="Yin Y."/>
            <person name="Xia T."/>
            <person name="Zhang Z."/>
            <person name="Bennetzen J.L."/>
            <person name="Zhao S."/>
            <person name="Wan X."/>
        </authorList>
    </citation>
    <scope>NUCLEOTIDE SEQUENCE [LARGE SCALE GENOMIC DNA]</scope>
    <source>
        <strain evidence="5">cv. Shuchazao</strain>
        <tissue evidence="4">Leaf</tissue>
    </source>
</reference>
<gene>
    <name evidence="4" type="ORF">TEA_002507</name>
</gene>
<dbReference type="Proteomes" id="UP000306102">
    <property type="component" value="Unassembled WGS sequence"/>
</dbReference>
<dbReference type="PANTHER" id="PTHR31170">
    <property type="entry name" value="BNAC04G53230D PROTEIN"/>
    <property type="match status" value="1"/>
</dbReference>
<dbReference type="InterPro" id="IPR004158">
    <property type="entry name" value="DUF247_pln"/>
</dbReference>
<comment type="caution">
    <text evidence="4">The sequence shown here is derived from an EMBL/GenBank/DDBJ whole genome shotgun (WGS) entry which is preliminary data.</text>
</comment>
<keyword evidence="2" id="KW-1133">Transmembrane helix</keyword>
<organism evidence="4 5">
    <name type="scientific">Camellia sinensis var. sinensis</name>
    <name type="common">China tea</name>
    <dbReference type="NCBI Taxonomy" id="542762"/>
    <lineage>
        <taxon>Eukaryota</taxon>
        <taxon>Viridiplantae</taxon>
        <taxon>Streptophyta</taxon>
        <taxon>Embryophyta</taxon>
        <taxon>Tracheophyta</taxon>
        <taxon>Spermatophyta</taxon>
        <taxon>Magnoliopsida</taxon>
        <taxon>eudicotyledons</taxon>
        <taxon>Gunneridae</taxon>
        <taxon>Pentapetalae</taxon>
        <taxon>asterids</taxon>
        <taxon>Ericales</taxon>
        <taxon>Theaceae</taxon>
        <taxon>Camellia</taxon>
    </lineage>
</organism>
<proteinExistence type="predicted"/>
<dbReference type="STRING" id="542762.A0A4S4EK83"/>
<evidence type="ECO:0000313" key="5">
    <source>
        <dbReference type="Proteomes" id="UP000306102"/>
    </source>
</evidence>
<protein>
    <submittedName>
        <fullName evidence="4">Uncharacterized protein</fullName>
    </submittedName>
</protein>
<keyword evidence="2" id="KW-0812">Transmembrane</keyword>
<accession>A0A4S4EK83</accession>
<feature type="signal peptide" evidence="3">
    <location>
        <begin position="1"/>
        <end position="22"/>
    </location>
</feature>
<name>A0A4S4EK83_CAMSN</name>
<keyword evidence="2" id="KW-0472">Membrane</keyword>
<keyword evidence="5" id="KW-1185">Reference proteome</keyword>
<dbReference type="Pfam" id="PF03140">
    <property type="entry name" value="DUF247"/>
    <property type="match status" value="1"/>
</dbReference>
<sequence>MPPARILCILLCCILLFELAMSCPCSNQPVASGDEHIVIPVASDVDDEWLESIMNEGESSSSHKKLPKVPEMLQQTESNKKCYEPEVVSIGPYHHNKAKLKSFEKLKVRFTKEYVNSYKPKTSATALYKQVADVAGEARNCYAEDATKSFDDRDFTLMMFLDGCFILQYIHYMNDEEAEAKMKMKNHEKAFVQRDLFLLENQLPFKVLQALMTMNSEFAGEKGLELINKFIQNTRPSPPLHNSFWESVENCIASITNRLSFQKNITNRHKEESKKSNSQLVEPAHLLELKHRQLIEPKAFSTPCTENRGGGNTNLLKKSSTKRERNNWYSYRSVQELKTAGINFRPNKKGRFVTGVRYEPLFIKAILRLPPMTIDDSTQSLLLNLVAYEMSPDSPNDFEVTSFIWFMDTLIDHADDVKELRKNGILLNYLGSDEEVAGLFNEIAKNLVPNPDAYKDVIDQIEKHYKNKVRLWMTEWLHTHFDTPWTILAFLGAILAIVLSFIQTYIAINPSTNSTNSGK</sequence>
<feature type="transmembrane region" description="Helical" evidence="2">
    <location>
        <begin position="485"/>
        <end position="508"/>
    </location>
</feature>
<evidence type="ECO:0000256" key="2">
    <source>
        <dbReference type="SAM" id="Phobius"/>
    </source>
</evidence>
<dbReference type="AlphaFoldDB" id="A0A4S4EK83"/>
<dbReference type="PANTHER" id="PTHR31170:SF25">
    <property type="entry name" value="BNAA09G04570D PROTEIN"/>
    <property type="match status" value="1"/>
</dbReference>